<reference evidence="1" key="1">
    <citation type="journal article" date="2020" name="Nature">
        <title>Giant virus diversity and host interactions through global metagenomics.</title>
        <authorList>
            <person name="Schulz F."/>
            <person name="Roux S."/>
            <person name="Paez-Espino D."/>
            <person name="Jungbluth S."/>
            <person name="Walsh D.A."/>
            <person name="Denef V.J."/>
            <person name="McMahon K.D."/>
            <person name="Konstantinidis K.T."/>
            <person name="Eloe-Fadrosh E.A."/>
            <person name="Kyrpides N.C."/>
            <person name="Woyke T."/>
        </authorList>
    </citation>
    <scope>NUCLEOTIDE SEQUENCE</scope>
    <source>
        <strain evidence="1">GVMAG-M-3300018428-16</strain>
    </source>
</reference>
<sequence length="215" mass="24959">MARFIGDSDDMQLDYISDEEIDKNLCVICKVDMGSNNPRQLCKKTYCENEKDNKLCENMDCERFPPDWNFDEDTEENYQEGQWKKCALCIGYFDDDGLGDILFIEEQPNNQRAKCNLCGKNRNIVQMKGTGQYLCQNACDESDGESDEESEDDCDDENENEYNDCTFNYYICKYCDNITCDDNPDCITCKKETCMELYQTHSQSAALILHNEKKV</sequence>
<proteinExistence type="predicted"/>
<protein>
    <submittedName>
        <fullName evidence="1">Uncharacterized protein</fullName>
    </submittedName>
</protein>
<accession>A0A6C0BRY4</accession>
<organism evidence="1">
    <name type="scientific">viral metagenome</name>
    <dbReference type="NCBI Taxonomy" id="1070528"/>
    <lineage>
        <taxon>unclassified sequences</taxon>
        <taxon>metagenomes</taxon>
        <taxon>organismal metagenomes</taxon>
    </lineage>
</organism>
<dbReference type="EMBL" id="MN739236">
    <property type="protein sequence ID" value="QHS94966.1"/>
    <property type="molecule type" value="Genomic_DNA"/>
</dbReference>
<evidence type="ECO:0000313" key="1">
    <source>
        <dbReference type="EMBL" id="QHS94966.1"/>
    </source>
</evidence>
<name>A0A6C0BRY4_9ZZZZ</name>
<dbReference type="AlphaFoldDB" id="A0A6C0BRY4"/>